<dbReference type="Proteomes" id="UP001185899">
    <property type="component" value="Unassembled WGS sequence"/>
</dbReference>
<keyword evidence="2" id="KW-1185">Reference proteome</keyword>
<organism evidence="1 2">
    <name type="scientific">Rhodococcus cercidiphylli</name>
    <dbReference type="NCBI Taxonomy" id="489916"/>
    <lineage>
        <taxon>Bacteria</taxon>
        <taxon>Bacillati</taxon>
        <taxon>Actinomycetota</taxon>
        <taxon>Actinomycetes</taxon>
        <taxon>Mycobacteriales</taxon>
        <taxon>Nocardiaceae</taxon>
        <taxon>Rhodococcus</taxon>
    </lineage>
</organism>
<evidence type="ECO:0000313" key="1">
    <source>
        <dbReference type="EMBL" id="MDV6230512.1"/>
    </source>
</evidence>
<comment type="caution">
    <text evidence="1">The sequence shown here is derived from an EMBL/GenBank/DDBJ whole genome shotgun (WGS) entry which is preliminary data.</text>
</comment>
<dbReference type="EMBL" id="JAWLKE010000003">
    <property type="protein sequence ID" value="MDV6230512.1"/>
    <property type="molecule type" value="Genomic_DNA"/>
</dbReference>
<accession>A0ABU4AWB4</accession>
<proteinExistence type="predicted"/>
<sequence>MITWTVTTHPEDNPELLTATGAEPNLECAKLAAADAVRIALLDAREHASSDNGTPPSYLVTLDGTCALIIGLGSCRPENYNAVLDSLEQFDGTAPPNLLYI</sequence>
<reference evidence="1 2" key="1">
    <citation type="submission" date="2023-10" db="EMBL/GenBank/DDBJ databases">
        <title>Development of a sustainable strategy for remediation of hydrocarbon-contaminated territories based on the waste exchange concept.</title>
        <authorList>
            <person name="Krivoruchko A."/>
        </authorList>
    </citation>
    <scope>NUCLEOTIDE SEQUENCE [LARGE SCALE GENOMIC DNA]</scope>
    <source>
        <strain evidence="1 2">IEGM 1322</strain>
    </source>
</reference>
<protein>
    <submittedName>
        <fullName evidence="1">Uncharacterized protein</fullName>
    </submittedName>
</protein>
<name>A0ABU4AWB4_9NOCA</name>
<dbReference type="RefSeq" id="WP_317547946.1">
    <property type="nucleotide sequence ID" value="NZ_JAWLKE010000003.1"/>
</dbReference>
<evidence type="ECO:0000313" key="2">
    <source>
        <dbReference type="Proteomes" id="UP001185899"/>
    </source>
</evidence>
<gene>
    <name evidence="1" type="ORF">R3P95_08130</name>
</gene>